<reference evidence="1" key="1">
    <citation type="journal article" date="2014" name="Front. Microbiol.">
        <title>High frequency of phylogenetically diverse reductive dehalogenase-homologous genes in deep subseafloor sedimentary metagenomes.</title>
        <authorList>
            <person name="Kawai M."/>
            <person name="Futagami T."/>
            <person name="Toyoda A."/>
            <person name="Takaki Y."/>
            <person name="Nishi S."/>
            <person name="Hori S."/>
            <person name="Arai W."/>
            <person name="Tsubouchi T."/>
            <person name="Morono Y."/>
            <person name="Uchiyama I."/>
            <person name="Ito T."/>
            <person name="Fujiyama A."/>
            <person name="Inagaki F."/>
            <person name="Takami H."/>
        </authorList>
    </citation>
    <scope>NUCLEOTIDE SEQUENCE</scope>
    <source>
        <strain evidence="1">Expedition CK06-06</strain>
    </source>
</reference>
<comment type="caution">
    <text evidence="1">The sequence shown here is derived from an EMBL/GenBank/DDBJ whole genome shotgun (WGS) entry which is preliminary data.</text>
</comment>
<dbReference type="AlphaFoldDB" id="X1MHM2"/>
<organism evidence="1">
    <name type="scientific">marine sediment metagenome</name>
    <dbReference type="NCBI Taxonomy" id="412755"/>
    <lineage>
        <taxon>unclassified sequences</taxon>
        <taxon>metagenomes</taxon>
        <taxon>ecological metagenomes</taxon>
    </lineage>
</organism>
<accession>X1MHM2</accession>
<sequence length="269" mass="31766">LNHYPYIKQIDYWLWSGNLISWQPYDLKDGIYYDKFFGVPLIRDISDFFKVLNENSNKNVWVITSDSIRKPAHIDSLIFNFLKENNQYKMITGKDNISSAYLFSAMKSGSRNFLMYSNVEPTSEEIIKINLYDNKFTFSFNEPSNSKYLNYGWSGMDEIGTWTNQKESLLFLSFKDHTNYNLDITMMSLYTPEIDQTVEIFLNGNNIGKFTLDSPEQKKYTLTIPKELLIEEYNILKFKFKYLISPIQLGINNDNRNLAVYFSKIDFYK</sequence>
<gene>
    <name evidence="1" type="ORF">S06H3_34568</name>
</gene>
<dbReference type="EMBL" id="BARV01020762">
    <property type="protein sequence ID" value="GAI30778.1"/>
    <property type="molecule type" value="Genomic_DNA"/>
</dbReference>
<name>X1MHM2_9ZZZZ</name>
<feature type="non-terminal residue" evidence="1">
    <location>
        <position position="1"/>
    </location>
</feature>
<proteinExistence type="predicted"/>
<evidence type="ECO:0000313" key="1">
    <source>
        <dbReference type="EMBL" id="GAI30778.1"/>
    </source>
</evidence>
<protein>
    <submittedName>
        <fullName evidence="1">Uncharacterized protein</fullName>
    </submittedName>
</protein>